<name>A0A3N0DX19_9ACTN</name>
<dbReference type="OrthoDB" id="3472661at2"/>
<evidence type="ECO:0000256" key="2">
    <source>
        <dbReference type="ARBA" id="ARBA00023136"/>
    </source>
</evidence>
<dbReference type="AlphaFoldDB" id="A0A3N0DX19"/>
<dbReference type="PANTHER" id="PTHR37042:SF4">
    <property type="entry name" value="OUTER MEMBRANE PROTEIN RV1973"/>
    <property type="match status" value="1"/>
</dbReference>
<reference evidence="3 4" key="1">
    <citation type="submission" date="2018-11" db="EMBL/GenBank/DDBJ databases">
        <authorList>
            <person name="Li F."/>
        </authorList>
    </citation>
    <scope>NUCLEOTIDE SEQUENCE [LARGE SCALE GENOMIC DNA]</scope>
    <source>
        <strain evidence="3 4">KIS18-7</strain>
    </source>
</reference>
<dbReference type="EMBL" id="RJSG01000002">
    <property type="protein sequence ID" value="RNL80168.1"/>
    <property type="molecule type" value="Genomic_DNA"/>
</dbReference>
<organism evidence="3 4">
    <name type="scientific">Nocardioides marmorisolisilvae</name>
    <dbReference type="NCBI Taxonomy" id="1542737"/>
    <lineage>
        <taxon>Bacteria</taxon>
        <taxon>Bacillati</taxon>
        <taxon>Actinomycetota</taxon>
        <taxon>Actinomycetes</taxon>
        <taxon>Propionibacteriales</taxon>
        <taxon>Nocardioidaceae</taxon>
        <taxon>Nocardioides</taxon>
    </lineage>
</organism>
<dbReference type="GO" id="GO:0016020">
    <property type="term" value="C:membrane"/>
    <property type="evidence" value="ECO:0007669"/>
    <property type="project" value="UniProtKB-SubCell"/>
</dbReference>
<dbReference type="PANTHER" id="PTHR37042">
    <property type="entry name" value="OUTER MEMBRANE PROTEIN RV1973"/>
    <property type="match status" value="1"/>
</dbReference>
<keyword evidence="4" id="KW-1185">Reference proteome</keyword>
<evidence type="ECO:0008006" key="5">
    <source>
        <dbReference type="Google" id="ProtNLM"/>
    </source>
</evidence>
<gene>
    <name evidence="3" type="ORF">EFL95_14800</name>
</gene>
<protein>
    <recommendedName>
        <fullName evidence="5">Mce-associated membrane protein</fullName>
    </recommendedName>
</protein>
<evidence type="ECO:0000256" key="1">
    <source>
        <dbReference type="ARBA" id="ARBA00004370"/>
    </source>
</evidence>
<proteinExistence type="predicted"/>
<dbReference type="Proteomes" id="UP000277094">
    <property type="component" value="Unassembled WGS sequence"/>
</dbReference>
<comment type="subcellular location">
    <subcellularLocation>
        <location evidence="1">Membrane</location>
    </subcellularLocation>
</comment>
<evidence type="ECO:0000313" key="4">
    <source>
        <dbReference type="Proteomes" id="UP000277094"/>
    </source>
</evidence>
<dbReference type="RefSeq" id="WP_123234670.1">
    <property type="nucleotide sequence ID" value="NZ_RJSG01000002.1"/>
</dbReference>
<keyword evidence="2" id="KW-0472">Membrane</keyword>
<comment type="caution">
    <text evidence="3">The sequence shown here is derived from an EMBL/GenBank/DDBJ whole genome shotgun (WGS) entry which is preliminary data.</text>
</comment>
<sequence>MRRPKPLTAVVLLAVVLLAGAVLTGIRWHRAEHDPGIATADARDLVLVKAENAAIRLSSLDYRATTPAATWKQVATGDLYSSLVAGKSDYEQLITEGKVISTATTTGAAVQSLTDHDRTAVVLIGLDVTVTPEQGAPSVQHERLVLTMQHTKNGWKASAMQPVGAS</sequence>
<evidence type="ECO:0000313" key="3">
    <source>
        <dbReference type="EMBL" id="RNL80168.1"/>
    </source>
</evidence>
<accession>A0A3N0DX19</accession>